<dbReference type="EMBL" id="JAGKSQ010000001">
    <property type="protein sequence ID" value="MBP3950166.1"/>
    <property type="molecule type" value="Genomic_DNA"/>
</dbReference>
<accession>A0A940WXN4</accession>
<dbReference type="InterPro" id="IPR036514">
    <property type="entry name" value="SGNH_hydro_sf"/>
</dbReference>
<keyword evidence="2" id="KW-0378">Hydrolase</keyword>
<keyword evidence="1" id="KW-1133">Transmembrane helix</keyword>
<keyword evidence="1" id="KW-0812">Transmembrane</keyword>
<keyword evidence="3" id="KW-1185">Reference proteome</keyword>
<proteinExistence type="predicted"/>
<organism evidence="2 3">
    <name type="scientific">Halalkalibacter suaedae</name>
    <dbReference type="NCBI Taxonomy" id="2822140"/>
    <lineage>
        <taxon>Bacteria</taxon>
        <taxon>Bacillati</taxon>
        <taxon>Bacillota</taxon>
        <taxon>Bacilli</taxon>
        <taxon>Bacillales</taxon>
        <taxon>Bacillaceae</taxon>
        <taxon>Halalkalibacter</taxon>
    </lineage>
</organism>
<dbReference type="AlphaFoldDB" id="A0A940WXN4"/>
<sequence>MKAFFYYAAIITSIGIVVFGHFLYQDKLEAIAAESKEHWSEMEAHKMERDSNLSSEQEESTIERTGILSKIAQEGTETVNVTVVGSKALSSVDKNDSFPQLLAYSLEPFFPEREVTLSIVNTEDATSDVTVGEDNLNTIIKNEPDLLLVEWVTLNDFDQISAEESLAHLEVFLAQIEEQLPETTVLFLPANPLADDAYLAFVDRIRQAVEDAGYTYINHWEDWPTPGDKELELYVEDGLPNQRGQAIWSESVMSSLLE</sequence>
<feature type="transmembrane region" description="Helical" evidence="1">
    <location>
        <begin position="6"/>
        <end position="24"/>
    </location>
</feature>
<dbReference type="GO" id="GO:0016787">
    <property type="term" value="F:hydrolase activity"/>
    <property type="evidence" value="ECO:0007669"/>
    <property type="project" value="UniProtKB-KW"/>
</dbReference>
<comment type="caution">
    <text evidence="2">The sequence shown here is derived from an EMBL/GenBank/DDBJ whole genome shotgun (WGS) entry which is preliminary data.</text>
</comment>
<protein>
    <submittedName>
        <fullName evidence="2">SGNH/GDSL hydrolase family protein</fullName>
    </submittedName>
</protein>
<evidence type="ECO:0000313" key="3">
    <source>
        <dbReference type="Proteomes" id="UP000678228"/>
    </source>
</evidence>
<dbReference type="Gene3D" id="3.40.50.1110">
    <property type="entry name" value="SGNH hydrolase"/>
    <property type="match status" value="1"/>
</dbReference>
<reference evidence="2" key="1">
    <citation type="submission" date="2021-03" db="EMBL/GenBank/DDBJ databases">
        <title>Bacillus suaedae sp. nov., isolated from Suaeda aralocaspica.</title>
        <authorList>
            <person name="Lei R.F.R."/>
        </authorList>
    </citation>
    <scope>NUCLEOTIDE SEQUENCE</scope>
    <source>
        <strain evidence="2">YZJH907-2</strain>
    </source>
</reference>
<keyword evidence="1" id="KW-0472">Membrane</keyword>
<evidence type="ECO:0000313" key="2">
    <source>
        <dbReference type="EMBL" id="MBP3950166.1"/>
    </source>
</evidence>
<name>A0A940WXN4_9BACI</name>
<dbReference type="Proteomes" id="UP000678228">
    <property type="component" value="Unassembled WGS sequence"/>
</dbReference>
<dbReference type="SUPFAM" id="SSF52266">
    <property type="entry name" value="SGNH hydrolase"/>
    <property type="match status" value="1"/>
</dbReference>
<evidence type="ECO:0000256" key="1">
    <source>
        <dbReference type="SAM" id="Phobius"/>
    </source>
</evidence>
<gene>
    <name evidence="2" type="ORF">J7W16_03405</name>
</gene>
<dbReference type="RefSeq" id="WP_210595776.1">
    <property type="nucleotide sequence ID" value="NZ_JAGKSQ010000001.1"/>
</dbReference>